<organism evidence="3 4">
    <name type="scientific">Megasphaera paucivorans</name>
    <dbReference type="NCBI Taxonomy" id="349095"/>
    <lineage>
        <taxon>Bacteria</taxon>
        <taxon>Bacillati</taxon>
        <taxon>Bacillota</taxon>
        <taxon>Negativicutes</taxon>
        <taxon>Veillonellales</taxon>
        <taxon>Veillonellaceae</taxon>
        <taxon>Megasphaera</taxon>
    </lineage>
</organism>
<evidence type="ECO:0000259" key="2">
    <source>
        <dbReference type="Pfam" id="PF08486"/>
    </source>
</evidence>
<dbReference type="Pfam" id="PF08486">
    <property type="entry name" value="SpoIID"/>
    <property type="match status" value="1"/>
</dbReference>
<dbReference type="AlphaFoldDB" id="A0A1G9UVC1"/>
<dbReference type="EMBL" id="FNHQ01000010">
    <property type="protein sequence ID" value="SDM63747.1"/>
    <property type="molecule type" value="Genomic_DNA"/>
</dbReference>
<dbReference type="PANTHER" id="PTHR30032">
    <property type="entry name" value="N-ACETYLMURAMOYL-L-ALANINE AMIDASE-RELATED"/>
    <property type="match status" value="1"/>
</dbReference>
<dbReference type="GO" id="GO:0030435">
    <property type="term" value="P:sporulation resulting in formation of a cellular spore"/>
    <property type="evidence" value="ECO:0007669"/>
    <property type="project" value="InterPro"/>
</dbReference>
<accession>A0A1G9UVC1</accession>
<dbReference type="NCBIfam" id="TIGR02669">
    <property type="entry name" value="SpoIID_LytB"/>
    <property type="match status" value="1"/>
</dbReference>
<evidence type="ECO:0000313" key="3">
    <source>
        <dbReference type="EMBL" id="SDM63747.1"/>
    </source>
</evidence>
<dbReference type="OrthoDB" id="9794671at2"/>
<protein>
    <submittedName>
        <fullName evidence="3">Stage II sporulation protein D</fullName>
    </submittedName>
</protein>
<feature type="domain" description="Sporulation stage II protein D amidase enhancer LytB N-terminal" evidence="2">
    <location>
        <begin position="122"/>
        <end position="210"/>
    </location>
</feature>
<sequence>MWRQRLLRMTAAATVFLCMTASVLASGTGPVVCIGIKEGQNSTSVSGTSDMILYKNGTVWKKIRAYTPVAVTYQNGALAVSGSLAESVTIEPAKNNGTAVLMVGNRPYRGDIRLIKSPGRWGMTVINEVPLEYYLYGVVGSEMSSSWAPEALKAQSVAARTYAVAHKGYFIKRGFDMTNDTSSQAYGGVLAESPAIKQAVDATRGEILTYGGRPIDALFSASGGGYTEHSENVWGSTVPYLRGVYDDSSKMPDYRWQVTTTAADMERKLRAAGKDVGTIRAIVLTPLKKRPITAADRGISGRVTSMVVIGTKGQVRVTGNSFQQIFGLKSTLFDFYQGAGVPGDIDTFRTPLRNTMFTIKNAFPIMIYGYGWGHGLGMSQWGANQMGRENISYQTILYHYYSNTKLEKLY</sequence>
<dbReference type="RefSeq" id="WP_091649495.1">
    <property type="nucleotide sequence ID" value="NZ_FNHQ01000010.1"/>
</dbReference>
<dbReference type="Proteomes" id="UP000199309">
    <property type="component" value="Unassembled WGS sequence"/>
</dbReference>
<dbReference type="STRING" id="349095.SAMN05660299_01268"/>
<name>A0A1G9UVC1_9FIRM</name>
<feature type="chain" id="PRO_5039475438" evidence="1">
    <location>
        <begin position="26"/>
        <end position="410"/>
    </location>
</feature>
<evidence type="ECO:0000256" key="1">
    <source>
        <dbReference type="SAM" id="SignalP"/>
    </source>
</evidence>
<dbReference type="GO" id="GO:0030288">
    <property type="term" value="C:outer membrane-bounded periplasmic space"/>
    <property type="evidence" value="ECO:0007669"/>
    <property type="project" value="TreeGrafter"/>
</dbReference>
<dbReference type="InterPro" id="IPR013693">
    <property type="entry name" value="SpoIID/LytB_N"/>
</dbReference>
<evidence type="ECO:0000313" key="4">
    <source>
        <dbReference type="Proteomes" id="UP000199309"/>
    </source>
</evidence>
<keyword evidence="4" id="KW-1185">Reference proteome</keyword>
<dbReference type="PANTHER" id="PTHR30032:SF4">
    <property type="entry name" value="AMIDASE ENHANCER"/>
    <property type="match status" value="1"/>
</dbReference>
<proteinExistence type="predicted"/>
<reference evidence="4" key="1">
    <citation type="submission" date="2016-10" db="EMBL/GenBank/DDBJ databases">
        <authorList>
            <person name="Varghese N."/>
            <person name="Submissions S."/>
        </authorList>
    </citation>
    <scope>NUCLEOTIDE SEQUENCE [LARGE SCALE GENOMIC DNA]</scope>
    <source>
        <strain evidence="4">DSM 16981</strain>
    </source>
</reference>
<keyword evidence="1" id="KW-0732">Signal</keyword>
<dbReference type="InterPro" id="IPR013486">
    <property type="entry name" value="SpoIID/LytB"/>
</dbReference>
<feature type="signal peptide" evidence="1">
    <location>
        <begin position="1"/>
        <end position="25"/>
    </location>
</feature>
<dbReference type="InterPro" id="IPR051922">
    <property type="entry name" value="Bact_Sporulation_Assoc"/>
</dbReference>
<gene>
    <name evidence="3" type="ORF">SAMN05660299_01268</name>
</gene>